<sequence length="98" mass="10843">MGRSVGGELSFAVEPGSATAVEGRSAVTLLIFSEGLRSTDVDVVEPFVNQSLNERDESNRINPIAVCNIDLLYLLLGRNIDAVRSRRRLVLEIRDERD</sequence>
<gene>
    <name evidence="1" type="ORF">DY000_02003502</name>
</gene>
<proteinExistence type="predicted"/>
<reference evidence="1 2" key="1">
    <citation type="journal article" date="2020" name="BMC Genomics">
        <title>Intraspecific diversification of the crop wild relative Brassica cretica Lam. using demographic model selection.</title>
        <authorList>
            <person name="Kioukis A."/>
            <person name="Michalopoulou V.A."/>
            <person name="Briers L."/>
            <person name="Pirintsos S."/>
            <person name="Studholme D.J."/>
            <person name="Pavlidis P."/>
            <person name="Sarris P.F."/>
        </authorList>
    </citation>
    <scope>NUCLEOTIDE SEQUENCE [LARGE SCALE GENOMIC DNA]</scope>
    <source>
        <strain evidence="2">cv. PFS-1207/04</strain>
    </source>
</reference>
<evidence type="ECO:0000313" key="2">
    <source>
        <dbReference type="Proteomes" id="UP000266723"/>
    </source>
</evidence>
<name>A0ABQ7C7C3_BRACR</name>
<comment type="caution">
    <text evidence="1">The sequence shown here is derived from an EMBL/GenBank/DDBJ whole genome shotgun (WGS) entry which is preliminary data.</text>
</comment>
<keyword evidence="2" id="KW-1185">Reference proteome</keyword>
<accession>A0ABQ7C7C3</accession>
<evidence type="ECO:0000313" key="1">
    <source>
        <dbReference type="EMBL" id="KAF3547605.1"/>
    </source>
</evidence>
<dbReference type="EMBL" id="QGKV02000832">
    <property type="protein sequence ID" value="KAF3547605.1"/>
    <property type="molecule type" value="Genomic_DNA"/>
</dbReference>
<organism evidence="1 2">
    <name type="scientific">Brassica cretica</name>
    <name type="common">Mustard</name>
    <dbReference type="NCBI Taxonomy" id="69181"/>
    <lineage>
        <taxon>Eukaryota</taxon>
        <taxon>Viridiplantae</taxon>
        <taxon>Streptophyta</taxon>
        <taxon>Embryophyta</taxon>
        <taxon>Tracheophyta</taxon>
        <taxon>Spermatophyta</taxon>
        <taxon>Magnoliopsida</taxon>
        <taxon>eudicotyledons</taxon>
        <taxon>Gunneridae</taxon>
        <taxon>Pentapetalae</taxon>
        <taxon>rosids</taxon>
        <taxon>malvids</taxon>
        <taxon>Brassicales</taxon>
        <taxon>Brassicaceae</taxon>
        <taxon>Brassiceae</taxon>
        <taxon>Brassica</taxon>
    </lineage>
</organism>
<dbReference type="Proteomes" id="UP000266723">
    <property type="component" value="Unassembled WGS sequence"/>
</dbReference>
<protein>
    <submittedName>
        <fullName evidence="1">Uncharacterized protein</fullName>
    </submittedName>
</protein>